<dbReference type="AlphaFoldDB" id="A0A067NNL3"/>
<reference evidence="2" key="1">
    <citation type="journal article" date="2014" name="Proc. Natl. Acad. Sci. U.S.A.">
        <title>Extensive sampling of basidiomycete genomes demonstrates inadequacy of the white-rot/brown-rot paradigm for wood decay fungi.</title>
        <authorList>
            <person name="Riley R."/>
            <person name="Salamov A.A."/>
            <person name="Brown D.W."/>
            <person name="Nagy L.G."/>
            <person name="Floudas D."/>
            <person name="Held B.W."/>
            <person name="Levasseur A."/>
            <person name="Lombard V."/>
            <person name="Morin E."/>
            <person name="Otillar R."/>
            <person name="Lindquist E.A."/>
            <person name="Sun H."/>
            <person name="LaButti K.M."/>
            <person name="Schmutz J."/>
            <person name="Jabbour D."/>
            <person name="Luo H."/>
            <person name="Baker S.E."/>
            <person name="Pisabarro A.G."/>
            <person name="Walton J.D."/>
            <person name="Blanchette R.A."/>
            <person name="Henrissat B."/>
            <person name="Martin F."/>
            <person name="Cullen D."/>
            <person name="Hibbett D.S."/>
            <person name="Grigoriev I.V."/>
        </authorList>
    </citation>
    <scope>NUCLEOTIDE SEQUENCE [LARGE SCALE GENOMIC DNA]</scope>
    <source>
        <strain evidence="2">PC15</strain>
    </source>
</reference>
<protein>
    <submittedName>
        <fullName evidence="1">Uncharacterized protein</fullName>
    </submittedName>
</protein>
<dbReference type="InParanoid" id="A0A067NNL3"/>
<evidence type="ECO:0000313" key="1">
    <source>
        <dbReference type="EMBL" id="KDQ29668.1"/>
    </source>
</evidence>
<dbReference type="Proteomes" id="UP000027073">
    <property type="component" value="Unassembled WGS sequence"/>
</dbReference>
<accession>A0A067NNL3</accession>
<evidence type="ECO:0000313" key="2">
    <source>
        <dbReference type="Proteomes" id="UP000027073"/>
    </source>
</evidence>
<dbReference type="HOGENOM" id="CLU_2606997_0_0_1"/>
<dbReference type="EMBL" id="KL198007">
    <property type="protein sequence ID" value="KDQ29668.1"/>
    <property type="molecule type" value="Genomic_DNA"/>
</dbReference>
<proteinExistence type="predicted"/>
<name>A0A067NNL3_PLEO1</name>
<organism evidence="1 2">
    <name type="scientific">Pleurotus ostreatus (strain PC15)</name>
    <name type="common">Oyster mushroom</name>
    <dbReference type="NCBI Taxonomy" id="1137138"/>
    <lineage>
        <taxon>Eukaryota</taxon>
        <taxon>Fungi</taxon>
        <taxon>Dikarya</taxon>
        <taxon>Basidiomycota</taxon>
        <taxon>Agaricomycotina</taxon>
        <taxon>Agaricomycetes</taxon>
        <taxon>Agaricomycetidae</taxon>
        <taxon>Agaricales</taxon>
        <taxon>Pleurotineae</taxon>
        <taxon>Pleurotaceae</taxon>
        <taxon>Pleurotus</taxon>
    </lineage>
</organism>
<dbReference type="VEuPathDB" id="FungiDB:PLEOSDRAFT_1089207"/>
<gene>
    <name evidence="1" type="ORF">PLEOSDRAFT_1089207</name>
</gene>
<sequence>MHNNWGFSRLLQRCIGLQGTVTKEQFDQSALEGSINRHSTSCGNCWIDWGVYCYTRGSENSVKHQATLVCVCCNGHETL</sequence>